<name>Q3JP86_BURP1</name>
<dbReference type="InterPro" id="IPR032092">
    <property type="entry name" value="PilW"/>
</dbReference>
<dbReference type="Proteomes" id="UP000002700">
    <property type="component" value="Chromosome I"/>
</dbReference>
<evidence type="ECO:0000256" key="1">
    <source>
        <dbReference type="SAM" id="Phobius"/>
    </source>
</evidence>
<accession>Q3JP86</accession>
<dbReference type="Pfam" id="PF16074">
    <property type="entry name" value="PilW"/>
    <property type="match status" value="1"/>
</dbReference>
<dbReference type="GO" id="GO:0043683">
    <property type="term" value="P:type IV pilus assembly"/>
    <property type="evidence" value="ECO:0007669"/>
    <property type="project" value="InterPro"/>
</dbReference>
<keyword evidence="1" id="KW-1133">Transmembrane helix</keyword>
<gene>
    <name evidence="2" type="ordered locus">BURPS1710b_3245</name>
</gene>
<dbReference type="AlphaFoldDB" id="Q3JP86"/>
<dbReference type="PROSITE" id="PS51257">
    <property type="entry name" value="PROKAR_LIPOPROTEIN"/>
    <property type="match status" value="1"/>
</dbReference>
<keyword evidence="1" id="KW-0812">Transmembrane</keyword>
<reference evidence="2 3" key="1">
    <citation type="submission" date="2005-09" db="EMBL/GenBank/DDBJ databases">
        <authorList>
            <person name="Woods D.E."/>
            <person name="Nierman W.C."/>
        </authorList>
    </citation>
    <scope>NUCLEOTIDE SEQUENCE [LARGE SCALE GENOMIC DNA]</scope>
    <source>
        <strain evidence="2 3">1710b</strain>
    </source>
</reference>
<dbReference type="HOGENOM" id="CLU_051635_0_0_4"/>
<evidence type="ECO:0000313" key="3">
    <source>
        <dbReference type="Proteomes" id="UP000002700"/>
    </source>
</evidence>
<organism evidence="2 3">
    <name type="scientific">Burkholderia pseudomallei (strain 1710b)</name>
    <dbReference type="NCBI Taxonomy" id="320372"/>
    <lineage>
        <taxon>Bacteria</taxon>
        <taxon>Pseudomonadati</taxon>
        <taxon>Pseudomonadota</taxon>
        <taxon>Betaproteobacteria</taxon>
        <taxon>Burkholderiales</taxon>
        <taxon>Burkholderiaceae</taxon>
        <taxon>Burkholderia</taxon>
        <taxon>pseudomallei group</taxon>
    </lineage>
</organism>
<keyword evidence="1" id="KW-0472">Membrane</keyword>
<evidence type="ECO:0000313" key="2">
    <source>
        <dbReference type="EMBL" id="ABA48919.1"/>
    </source>
</evidence>
<dbReference type="EnsemblBacteria" id="ABA48919">
    <property type="protein sequence ID" value="ABA48919"/>
    <property type="gene ID" value="BURPS1710b_3245"/>
</dbReference>
<dbReference type="EMBL" id="CP000124">
    <property type="protein sequence ID" value="ABA48919.1"/>
    <property type="molecule type" value="Genomic_DNA"/>
</dbReference>
<dbReference type="KEGG" id="bpm:BURPS1710b_3245"/>
<protein>
    <submittedName>
        <fullName evidence="2">Putative membrane protein</fullName>
    </submittedName>
</protein>
<sequence length="434" mass="46768">MRRQTHRAHGAGNAGAAACASRRVVACDSPRAVAERRHDMLPLDAWEHVARGGDRVRAARGCVARCGGGVARGDTQRARHRGMRAGGARRRFVGGDDASRWAVGRRLGRVDVRIAPRQARRDERGCGYFERTGRMGTVRGVGCKPFALRRRCRCCARCRQVVRDARVCIDAAPMMRTTRWRAHTLVEVMIAMALGLLILLAAMSLYRVQRAAYSAAVDAARLRDAAQAALALISQQIQMAGFVPLDAYDARAVPGLFGCAAGRPVGADGQAACDPLASRSDGLVVRYVGDGVSTWPTASGQPTDCLGQGVGAADTQPLIVNRFYARVSASTGEPELYCEGSGRPGIAQPLVEGVERLSLRYRLYGAARWADASALSVDDWANVAAVSVCVQVRGRRTGRPARYVDCEGRVASAPDTRARLAWRRYVAVRNRAGT</sequence>
<feature type="transmembrane region" description="Helical" evidence="1">
    <location>
        <begin position="184"/>
        <end position="206"/>
    </location>
</feature>
<proteinExistence type="predicted"/>